<dbReference type="eggNOG" id="KOG2646">
    <property type="taxonomic scope" value="Eukaryota"/>
</dbReference>
<evidence type="ECO:0000256" key="1">
    <source>
        <dbReference type="ARBA" id="ARBA00004173"/>
    </source>
</evidence>
<sequence>MSVARPARSALCTRRIAPANAAPTVAVAVAVAIATTTTTTTPRRTFHSSAAVRAKKRPARFQNVKAEELGLMKPAKMAQFQKVYMPPYTEEQLERLRSKYTPAQIEAIQAGEAAIDTKDMLIQGRIRDDPYRPTYVEDYTTLDPRYDVLPEAAEGQGAAQPREHKWLDEQDWMDQFSKRLSELADRKTDTQLTRAMARALRRVKDAQGADMIDLTEEELVELEKNPDMLQKYLVTDDADADAAAAESSADGPNKKKSEAQLTEAQVQKLDEAIEAEWKLELQKLVEESGADAGPSSIEMIEDGPAGLTRAETAEAPELGPVPGVAGRYNRGADPEDAGQDELGEYREIKRVTGLRLAEIKSLYCKILVLRYVSNQTRLGKIRSASIVAIAGNGAGRLGLGVAKSTDNATAVVTAQMLAIRNMKAVRRYENRTIYGNAKAKVGATVVELYNRPPGFGLRVPHRLFEMCRAVGLHDLAARMPRAKNPMNSVFATYQALMNQADPEEIARGRGKKLADARKVYYGGSVH</sequence>
<dbReference type="Gene3D" id="3.30.160.20">
    <property type="match status" value="1"/>
</dbReference>
<evidence type="ECO:0000256" key="4">
    <source>
        <dbReference type="ARBA" id="ARBA00023128"/>
    </source>
</evidence>
<dbReference type="Pfam" id="PF03719">
    <property type="entry name" value="Ribosomal_S5_C"/>
    <property type="match status" value="1"/>
</dbReference>
<organism evidence="12 13">
    <name type="scientific">Beauveria bassiana D1-5</name>
    <dbReference type="NCBI Taxonomy" id="1245745"/>
    <lineage>
        <taxon>Eukaryota</taxon>
        <taxon>Fungi</taxon>
        <taxon>Dikarya</taxon>
        <taxon>Ascomycota</taxon>
        <taxon>Pezizomycotina</taxon>
        <taxon>Sordariomycetes</taxon>
        <taxon>Hypocreomycetidae</taxon>
        <taxon>Hypocreales</taxon>
        <taxon>Cordycipitaceae</taxon>
        <taxon>Beauveria</taxon>
    </lineage>
</organism>
<keyword evidence="5 8" id="KW-0687">Ribonucleoprotein</keyword>
<dbReference type="InterPro" id="IPR000851">
    <property type="entry name" value="Ribosomal_uS5"/>
</dbReference>
<dbReference type="OrthoDB" id="309483at2759"/>
<dbReference type="SUPFAM" id="SSF54211">
    <property type="entry name" value="Ribosomal protein S5 domain 2-like"/>
    <property type="match status" value="1"/>
</dbReference>
<evidence type="ECO:0000256" key="10">
    <source>
        <dbReference type="SAM" id="MobiDB-lite"/>
    </source>
</evidence>
<dbReference type="GO" id="GO:0005763">
    <property type="term" value="C:mitochondrial small ribosomal subunit"/>
    <property type="evidence" value="ECO:0007669"/>
    <property type="project" value="UniProtKB-ARBA"/>
</dbReference>
<proteinExistence type="inferred from homology"/>
<evidence type="ECO:0000256" key="2">
    <source>
        <dbReference type="ARBA" id="ARBA00008945"/>
    </source>
</evidence>
<feature type="region of interest" description="Disordered" evidence="10">
    <location>
        <begin position="312"/>
        <end position="341"/>
    </location>
</feature>
<dbReference type="InterPro" id="IPR014721">
    <property type="entry name" value="Ribsml_uS5_D2-typ_fold_subgr"/>
</dbReference>
<dbReference type="GO" id="GO:0003723">
    <property type="term" value="F:RNA binding"/>
    <property type="evidence" value="ECO:0007669"/>
    <property type="project" value="InterPro"/>
</dbReference>
<evidence type="ECO:0000256" key="8">
    <source>
        <dbReference type="PROSITE-ProRule" id="PRU00268"/>
    </source>
</evidence>
<dbReference type="InterPro" id="IPR020568">
    <property type="entry name" value="Ribosomal_Su5_D2-typ_SF"/>
</dbReference>
<dbReference type="PANTHER" id="PTHR48277:SF1">
    <property type="entry name" value="MITOCHONDRIAL RIBOSOMAL PROTEIN S5"/>
    <property type="match status" value="1"/>
</dbReference>
<dbReference type="FunFam" id="3.30.230.10:FF:000002">
    <property type="entry name" value="30S ribosomal protein S5"/>
    <property type="match status" value="1"/>
</dbReference>
<feature type="region of interest" description="Disordered" evidence="10">
    <location>
        <begin position="242"/>
        <end position="261"/>
    </location>
</feature>
<dbReference type="InterPro" id="IPR013810">
    <property type="entry name" value="Ribosomal_uS5_N"/>
</dbReference>
<dbReference type="GO" id="GO:0006412">
    <property type="term" value="P:translation"/>
    <property type="evidence" value="ECO:0007669"/>
    <property type="project" value="InterPro"/>
</dbReference>
<dbReference type="Pfam" id="PF00333">
    <property type="entry name" value="Ribosomal_S5"/>
    <property type="match status" value="1"/>
</dbReference>
<evidence type="ECO:0000256" key="5">
    <source>
        <dbReference type="ARBA" id="ARBA00023274"/>
    </source>
</evidence>
<dbReference type="Gene3D" id="3.30.230.10">
    <property type="match status" value="1"/>
</dbReference>
<evidence type="ECO:0000313" key="12">
    <source>
        <dbReference type="EMBL" id="KGQ08546.1"/>
    </source>
</evidence>
<protein>
    <recommendedName>
        <fullName evidence="6">Small ribosomal subunit protein uS5m</fullName>
    </recommendedName>
    <alternativeName>
        <fullName evidence="7">28S ribosomal protein S5, mitochondrial</fullName>
    </alternativeName>
</protein>
<dbReference type="GO" id="GO:0003735">
    <property type="term" value="F:structural constituent of ribosome"/>
    <property type="evidence" value="ECO:0007669"/>
    <property type="project" value="UniProtKB-UniRule"/>
</dbReference>
<dbReference type="AlphaFoldDB" id="A0A0A2VKY9"/>
<dbReference type="PANTHER" id="PTHR48277">
    <property type="entry name" value="MITOCHONDRIAL RIBOSOMAL PROTEIN S5"/>
    <property type="match status" value="1"/>
</dbReference>
<dbReference type="GO" id="GO:0005743">
    <property type="term" value="C:mitochondrial inner membrane"/>
    <property type="evidence" value="ECO:0007669"/>
    <property type="project" value="UniProtKB-ARBA"/>
</dbReference>
<evidence type="ECO:0000259" key="11">
    <source>
        <dbReference type="PROSITE" id="PS50881"/>
    </source>
</evidence>
<comment type="similarity">
    <text evidence="2 9">Belongs to the universal ribosomal protein uS5 family.</text>
</comment>
<keyword evidence="4" id="KW-0496">Mitochondrion</keyword>
<feature type="domain" description="S5 DRBM" evidence="11">
    <location>
        <begin position="362"/>
        <end position="425"/>
    </location>
</feature>
<keyword evidence="3 8" id="KW-0689">Ribosomal protein</keyword>
<dbReference type="Proteomes" id="UP000030106">
    <property type="component" value="Unassembled WGS sequence"/>
</dbReference>
<dbReference type="EMBL" id="ANFO01000569">
    <property type="protein sequence ID" value="KGQ08546.1"/>
    <property type="molecule type" value="Genomic_DNA"/>
</dbReference>
<comment type="caution">
    <text evidence="12">The sequence shown here is derived from an EMBL/GenBank/DDBJ whole genome shotgun (WGS) entry which is preliminary data.</text>
</comment>
<evidence type="ECO:0000313" key="13">
    <source>
        <dbReference type="Proteomes" id="UP000030106"/>
    </source>
</evidence>
<dbReference type="InterPro" id="IPR005324">
    <property type="entry name" value="Ribosomal_uS5_C"/>
</dbReference>
<dbReference type="STRING" id="1245745.A0A0A2VKY9"/>
<dbReference type="PROSITE" id="PS50881">
    <property type="entry name" value="S5_DSRBD"/>
    <property type="match status" value="1"/>
</dbReference>
<reference evidence="12 13" key="1">
    <citation type="submission" date="2012-10" db="EMBL/GenBank/DDBJ databases">
        <title>Genome sequencing and analysis of entomopathogenic fungi Beauveria bassiana D1-5.</title>
        <authorList>
            <person name="Li Q."/>
            <person name="Wang L."/>
            <person name="Zhang Z."/>
            <person name="Wang Q."/>
            <person name="Ren J."/>
            <person name="Wang M."/>
            <person name="Xu W."/>
            <person name="Wang J."/>
            <person name="Lu Y."/>
            <person name="Du Q."/>
            <person name="Sun Z."/>
        </authorList>
    </citation>
    <scope>NUCLEOTIDE SEQUENCE [LARGE SCALE GENOMIC DNA]</scope>
    <source>
        <strain evidence="12 13">D1-5</strain>
    </source>
</reference>
<name>A0A0A2VKY9_BEABA</name>
<evidence type="ECO:0000256" key="6">
    <source>
        <dbReference type="ARBA" id="ARBA00039335"/>
    </source>
</evidence>
<dbReference type="FunFam" id="3.30.160.20:FF:000022">
    <property type="entry name" value="28S ribosomal protein S5, mitochondrial"/>
    <property type="match status" value="1"/>
</dbReference>
<dbReference type="HOGENOM" id="CLU_037994_1_0_1"/>
<evidence type="ECO:0000256" key="7">
    <source>
        <dbReference type="ARBA" id="ARBA00041606"/>
    </source>
</evidence>
<evidence type="ECO:0000256" key="3">
    <source>
        <dbReference type="ARBA" id="ARBA00022980"/>
    </source>
</evidence>
<comment type="subcellular location">
    <subcellularLocation>
        <location evidence="1">Mitochondrion</location>
    </subcellularLocation>
</comment>
<dbReference type="SUPFAM" id="SSF54768">
    <property type="entry name" value="dsRNA-binding domain-like"/>
    <property type="match status" value="1"/>
</dbReference>
<gene>
    <name evidence="12" type="ORF">BBAD15_g6145</name>
</gene>
<evidence type="ECO:0000256" key="9">
    <source>
        <dbReference type="RuleBase" id="RU003823"/>
    </source>
</evidence>
<accession>A0A0A2VKY9</accession>